<feature type="compositionally biased region" description="Basic and acidic residues" evidence="1">
    <location>
        <begin position="1"/>
        <end position="16"/>
    </location>
</feature>
<comment type="caution">
    <text evidence="2">The sequence shown here is derived from an EMBL/GenBank/DDBJ whole genome shotgun (WGS) entry which is preliminary data.</text>
</comment>
<accession>A0AAX6MB58</accession>
<feature type="region of interest" description="Disordered" evidence="1">
    <location>
        <begin position="46"/>
        <end position="83"/>
    </location>
</feature>
<organism evidence="2 3">
    <name type="scientific">Daldinia eschscholtzii</name>
    <dbReference type="NCBI Taxonomy" id="292717"/>
    <lineage>
        <taxon>Eukaryota</taxon>
        <taxon>Fungi</taxon>
        <taxon>Dikarya</taxon>
        <taxon>Ascomycota</taxon>
        <taxon>Pezizomycotina</taxon>
        <taxon>Sordariomycetes</taxon>
        <taxon>Xylariomycetidae</taxon>
        <taxon>Xylariales</taxon>
        <taxon>Hypoxylaceae</taxon>
        <taxon>Daldinia</taxon>
    </lineage>
</organism>
<name>A0AAX6MB58_9PEZI</name>
<dbReference type="AlphaFoldDB" id="A0AAX6MB58"/>
<sequence length="83" mass="9170">MSTEHQSGHGKRELVKGKLQPPSKPPSTKSYTVTSASINEVIVRKPSERKVNQDPVEISSAATAQPFLDPTILERRRRNSGMT</sequence>
<dbReference type="Proteomes" id="UP001369815">
    <property type="component" value="Unassembled WGS sequence"/>
</dbReference>
<proteinExistence type="predicted"/>
<reference evidence="2 3" key="1">
    <citation type="journal article" date="2024" name="Front Chem Biol">
        <title>Unveiling the potential of Daldinia eschscholtzii MFLUCC 19-0629 through bioactivity and bioinformatics studies for enhanced sustainable agriculture production.</title>
        <authorList>
            <person name="Brooks S."/>
            <person name="Weaver J.A."/>
            <person name="Klomchit A."/>
            <person name="Alharthi S.A."/>
            <person name="Onlamun T."/>
            <person name="Nurani R."/>
            <person name="Vong T.K."/>
            <person name="Alberti F."/>
            <person name="Greco C."/>
        </authorList>
    </citation>
    <scope>NUCLEOTIDE SEQUENCE [LARGE SCALE GENOMIC DNA]</scope>
    <source>
        <strain evidence="2">MFLUCC 19-0629</strain>
    </source>
</reference>
<protein>
    <submittedName>
        <fullName evidence="2">Uncharacterized protein</fullName>
    </submittedName>
</protein>
<evidence type="ECO:0000313" key="2">
    <source>
        <dbReference type="EMBL" id="KAK6949432.1"/>
    </source>
</evidence>
<feature type="region of interest" description="Disordered" evidence="1">
    <location>
        <begin position="1"/>
        <end position="33"/>
    </location>
</feature>
<evidence type="ECO:0000256" key="1">
    <source>
        <dbReference type="SAM" id="MobiDB-lite"/>
    </source>
</evidence>
<gene>
    <name evidence="2" type="ORF">Daesc_009511</name>
</gene>
<keyword evidence="3" id="KW-1185">Reference proteome</keyword>
<evidence type="ECO:0000313" key="3">
    <source>
        <dbReference type="Proteomes" id="UP001369815"/>
    </source>
</evidence>
<dbReference type="EMBL" id="JBANMG010000009">
    <property type="protein sequence ID" value="KAK6949432.1"/>
    <property type="molecule type" value="Genomic_DNA"/>
</dbReference>